<dbReference type="AlphaFoldDB" id="A0A834FWF4"/>
<dbReference type="Proteomes" id="UP000626092">
    <property type="component" value="Unassembled WGS sequence"/>
</dbReference>
<evidence type="ECO:0000313" key="2">
    <source>
        <dbReference type="Proteomes" id="UP000626092"/>
    </source>
</evidence>
<sequence length="202" mass="22491">MLNVSLIETQEDGHAFVEDQNMEIDPSIDEGISCMHEVDKEKNVAERVEMHVDAQVPMEEQNRGADPRKDIDETINVSHVSEMVGLHDNAQEANEETNGEFTYLMGLSTNLLHGGIPFSISKLKQLELLYLLSKMHNNTVAAVAVHDNVGKLEVDHCIPWLQHSDVSVSFEFDFLGLNEIKGLKVHVSSVETNIVSSLVMIA</sequence>
<evidence type="ECO:0000313" key="1">
    <source>
        <dbReference type="EMBL" id="KAF7113063.1"/>
    </source>
</evidence>
<organism evidence="1 2">
    <name type="scientific">Rhododendron simsii</name>
    <name type="common">Sims's rhododendron</name>
    <dbReference type="NCBI Taxonomy" id="118357"/>
    <lineage>
        <taxon>Eukaryota</taxon>
        <taxon>Viridiplantae</taxon>
        <taxon>Streptophyta</taxon>
        <taxon>Embryophyta</taxon>
        <taxon>Tracheophyta</taxon>
        <taxon>Spermatophyta</taxon>
        <taxon>Magnoliopsida</taxon>
        <taxon>eudicotyledons</taxon>
        <taxon>Gunneridae</taxon>
        <taxon>Pentapetalae</taxon>
        <taxon>asterids</taxon>
        <taxon>Ericales</taxon>
        <taxon>Ericaceae</taxon>
        <taxon>Ericoideae</taxon>
        <taxon>Rhodoreae</taxon>
        <taxon>Rhododendron</taxon>
    </lineage>
</organism>
<proteinExistence type="predicted"/>
<reference evidence="1" key="1">
    <citation type="submission" date="2019-11" db="EMBL/GenBank/DDBJ databases">
        <authorList>
            <person name="Liu Y."/>
            <person name="Hou J."/>
            <person name="Li T.-Q."/>
            <person name="Guan C.-H."/>
            <person name="Wu X."/>
            <person name="Wu H.-Z."/>
            <person name="Ling F."/>
            <person name="Zhang R."/>
            <person name="Shi X.-G."/>
            <person name="Ren J.-P."/>
            <person name="Chen E.-F."/>
            <person name="Sun J.-M."/>
        </authorList>
    </citation>
    <scope>NUCLEOTIDE SEQUENCE</scope>
    <source>
        <strain evidence="1">Adult_tree_wgs_1</strain>
        <tissue evidence="1">Leaves</tissue>
    </source>
</reference>
<protein>
    <submittedName>
        <fullName evidence="1">Uncharacterized protein</fullName>
    </submittedName>
</protein>
<comment type="caution">
    <text evidence="1">The sequence shown here is derived from an EMBL/GenBank/DDBJ whole genome shotgun (WGS) entry which is preliminary data.</text>
</comment>
<accession>A0A834FWF4</accession>
<dbReference type="EMBL" id="WJXA01000367">
    <property type="protein sequence ID" value="KAF7113063.1"/>
    <property type="molecule type" value="Genomic_DNA"/>
</dbReference>
<keyword evidence="2" id="KW-1185">Reference proteome</keyword>
<gene>
    <name evidence="1" type="ORF">RHSIM_RhsimUnG0164700</name>
</gene>
<name>A0A834FWF4_RHOSS</name>